<reference evidence="2 3" key="1">
    <citation type="submission" date="2017-11" db="EMBL/GenBank/DDBJ databases">
        <title>Rhodohalobacter 15182 sp. nov., isolated from a salt lake.</title>
        <authorList>
            <person name="Han S."/>
        </authorList>
    </citation>
    <scope>NUCLEOTIDE SEQUENCE [LARGE SCALE GENOMIC DNA]</scope>
    <source>
        <strain evidence="2 3">15182</strain>
    </source>
</reference>
<keyword evidence="3" id="KW-1185">Reference proteome</keyword>
<evidence type="ECO:0000313" key="2">
    <source>
        <dbReference type="EMBL" id="PKD43142.1"/>
    </source>
</evidence>
<feature type="transmembrane region" description="Helical" evidence="1">
    <location>
        <begin position="133"/>
        <end position="152"/>
    </location>
</feature>
<feature type="transmembrane region" description="Helical" evidence="1">
    <location>
        <begin position="348"/>
        <end position="370"/>
    </location>
</feature>
<evidence type="ECO:0000256" key="1">
    <source>
        <dbReference type="SAM" id="Phobius"/>
    </source>
</evidence>
<keyword evidence="1" id="KW-0472">Membrane</keyword>
<dbReference type="EMBL" id="PISP01000003">
    <property type="protein sequence ID" value="PKD43142.1"/>
    <property type="molecule type" value="Genomic_DNA"/>
</dbReference>
<gene>
    <name evidence="2" type="ORF">CWD77_10980</name>
</gene>
<feature type="transmembrane region" description="Helical" evidence="1">
    <location>
        <begin position="217"/>
        <end position="239"/>
    </location>
</feature>
<evidence type="ECO:0008006" key="4">
    <source>
        <dbReference type="Google" id="ProtNLM"/>
    </source>
</evidence>
<feature type="transmembrane region" description="Helical" evidence="1">
    <location>
        <begin position="179"/>
        <end position="196"/>
    </location>
</feature>
<keyword evidence="1" id="KW-1133">Transmembrane helix</keyword>
<name>A0A2N0VG27_9BACT</name>
<evidence type="ECO:0000313" key="3">
    <source>
        <dbReference type="Proteomes" id="UP000233398"/>
    </source>
</evidence>
<feature type="transmembrane region" description="Helical" evidence="1">
    <location>
        <begin position="245"/>
        <end position="265"/>
    </location>
</feature>
<feature type="transmembrane region" description="Helical" evidence="1">
    <location>
        <begin position="37"/>
        <end position="70"/>
    </location>
</feature>
<dbReference type="AlphaFoldDB" id="A0A2N0VG27"/>
<dbReference type="Proteomes" id="UP000233398">
    <property type="component" value="Unassembled WGS sequence"/>
</dbReference>
<feature type="transmembrane region" description="Helical" evidence="1">
    <location>
        <begin position="90"/>
        <end position="112"/>
    </location>
</feature>
<protein>
    <recommendedName>
        <fullName evidence="4">Phosphate/sulfate permease</fullName>
    </recommendedName>
</protein>
<organism evidence="2 3">
    <name type="scientific">Rhodohalobacter barkolensis</name>
    <dbReference type="NCBI Taxonomy" id="2053187"/>
    <lineage>
        <taxon>Bacteria</taxon>
        <taxon>Pseudomonadati</taxon>
        <taxon>Balneolota</taxon>
        <taxon>Balneolia</taxon>
        <taxon>Balneolales</taxon>
        <taxon>Balneolaceae</taxon>
        <taxon>Rhodohalobacter</taxon>
    </lineage>
</organism>
<sequence length="379" mass="42754">MGKENKRKSKNKVVISYLESLIPTGMMDLIKSERRFLILIGIFFFVAGATYETPHIAMWVGFFFAAYSAIANDSIQTIGTFLASNANQKWWILWLFIGGIFVLTVTYSWVTYDGDVTYQRLTSKGFDQAPESFVFLQVAAPLFLLIITRLKMPVSTTFLLLSAFATEPEGIMQVLEKSLSGYFVSFAVAIIIWLLLNRQLLKWFKGDPHPAWRPIQWVISGLLWAVWLMQDAANIAVYLPRSLSINAFLTFIGFIFLGLGVLFYLRGDKIQQIVTEKSDVTDVRSATVIDGVYAIILWYFKGVSTVPMSTTWVFIGLLAGREIAMSLTDSKGKGRPMWQSMKLIFKDASYAMIGLIISIILAIAINPVIWDELVNFIFG</sequence>
<accession>A0A2N0VG27</accession>
<keyword evidence="1" id="KW-0812">Transmembrane</keyword>
<dbReference type="OrthoDB" id="246859at2"/>
<comment type="caution">
    <text evidence="2">The sequence shown here is derived from an EMBL/GenBank/DDBJ whole genome shotgun (WGS) entry which is preliminary data.</text>
</comment>
<proteinExistence type="predicted"/>
<dbReference type="RefSeq" id="WP_101073616.1">
    <property type="nucleotide sequence ID" value="NZ_PISP01000003.1"/>
</dbReference>